<reference evidence="1" key="1">
    <citation type="journal article" date="2021" name="Proc. Natl. Acad. Sci. U.S.A.">
        <title>A Catalog of Tens of Thousands of Viruses from Human Metagenomes Reveals Hidden Associations with Chronic Diseases.</title>
        <authorList>
            <person name="Tisza M.J."/>
            <person name="Buck C.B."/>
        </authorList>
    </citation>
    <scope>NUCLEOTIDE SEQUENCE</scope>
    <source>
        <strain evidence="1">CtHiz26</strain>
    </source>
</reference>
<protein>
    <submittedName>
        <fullName evidence="1">Uncharacterized protein</fullName>
    </submittedName>
</protein>
<organism evidence="1">
    <name type="scientific">Siphoviridae sp. ctHiz26</name>
    <dbReference type="NCBI Taxonomy" id="2825423"/>
    <lineage>
        <taxon>Viruses</taxon>
        <taxon>Duplodnaviria</taxon>
        <taxon>Heunggongvirae</taxon>
        <taxon>Uroviricota</taxon>
        <taxon>Caudoviricetes</taxon>
    </lineage>
</organism>
<accession>A0A8S5Q6X2</accession>
<proteinExistence type="predicted"/>
<evidence type="ECO:0000313" key="1">
    <source>
        <dbReference type="EMBL" id="DAE14469.1"/>
    </source>
</evidence>
<dbReference type="EMBL" id="BK015583">
    <property type="protein sequence ID" value="DAE14469.1"/>
    <property type="molecule type" value="Genomic_DNA"/>
</dbReference>
<sequence>MYLPYRFVFNASVKTRLKSIYTLHDVHKSFSGD</sequence>
<name>A0A8S5Q6X2_9CAUD</name>